<evidence type="ECO:0000313" key="1">
    <source>
        <dbReference type="EMBL" id="NIH52679.1"/>
    </source>
</evidence>
<dbReference type="AlphaFoldDB" id="A0A7X5QZ53"/>
<keyword evidence="2" id="KW-1185">Reference proteome</keyword>
<accession>A0A7X5QZ53</accession>
<evidence type="ECO:0000313" key="2">
    <source>
        <dbReference type="Proteomes" id="UP000541033"/>
    </source>
</evidence>
<dbReference type="Proteomes" id="UP000541033">
    <property type="component" value="Unassembled WGS sequence"/>
</dbReference>
<dbReference type="EMBL" id="JAAMOX010000001">
    <property type="protein sequence ID" value="NIH52679.1"/>
    <property type="molecule type" value="Genomic_DNA"/>
</dbReference>
<proteinExistence type="predicted"/>
<organism evidence="1 2">
    <name type="scientific">Lysinibacter cavernae</name>
    <dbReference type="NCBI Taxonomy" id="1640652"/>
    <lineage>
        <taxon>Bacteria</taxon>
        <taxon>Bacillati</taxon>
        <taxon>Actinomycetota</taxon>
        <taxon>Actinomycetes</taxon>
        <taxon>Micrococcales</taxon>
        <taxon>Microbacteriaceae</taxon>
        <taxon>Lysinibacter</taxon>
    </lineage>
</organism>
<sequence length="62" mass="7201">MLRFAPIGAFFAISIFDLCYDLSRRIGTGRVDHETELLHEWGIALRDGNTGRRQPKHMRNML</sequence>
<reference evidence="1 2" key="1">
    <citation type="submission" date="2020-02" db="EMBL/GenBank/DDBJ databases">
        <title>Sequencing the genomes of 1000 actinobacteria strains.</title>
        <authorList>
            <person name="Klenk H.-P."/>
        </authorList>
    </citation>
    <scope>NUCLEOTIDE SEQUENCE [LARGE SCALE GENOMIC DNA]</scope>
    <source>
        <strain evidence="1 2">DSM 27960</strain>
    </source>
</reference>
<protein>
    <submittedName>
        <fullName evidence="1">Uncharacterized protein</fullName>
    </submittedName>
</protein>
<name>A0A7X5QZ53_9MICO</name>
<comment type="caution">
    <text evidence="1">The sequence shown here is derived from an EMBL/GenBank/DDBJ whole genome shotgun (WGS) entry which is preliminary data.</text>
</comment>
<gene>
    <name evidence="1" type="ORF">FHX76_000547</name>
</gene>